<reference evidence="3 4" key="3">
    <citation type="journal article" date="2017" name="G3 (Bethesda)">
        <title>Comparative analysis highlights variable genome content of wheat rusts and divergence of the mating loci.</title>
        <authorList>
            <person name="Cuomo C.A."/>
            <person name="Bakkeren G."/>
            <person name="Khalil H.B."/>
            <person name="Panwar V."/>
            <person name="Joly D."/>
            <person name="Linning R."/>
            <person name="Sakthikumar S."/>
            <person name="Song X."/>
            <person name="Adiconis X."/>
            <person name="Fan L."/>
            <person name="Goldberg J.M."/>
            <person name="Levin J.Z."/>
            <person name="Young S."/>
            <person name="Zeng Q."/>
            <person name="Anikster Y."/>
            <person name="Bruce M."/>
            <person name="Wang M."/>
            <person name="Yin C."/>
            <person name="McCallum B."/>
            <person name="Szabo L.J."/>
            <person name="Hulbert S."/>
            <person name="Chen X."/>
            <person name="Fellers J.P."/>
        </authorList>
    </citation>
    <scope>NUCLEOTIDE SEQUENCE</scope>
    <source>
        <strain evidence="4">Isolate 1-1 / race 1 (BBBD)</strain>
        <strain evidence="3">isolate 1-1 / race 1 (BBBD)</strain>
    </source>
</reference>
<protein>
    <submittedName>
        <fullName evidence="2 3">Uncharacterized protein</fullName>
    </submittedName>
</protein>
<dbReference type="Proteomes" id="UP000005240">
    <property type="component" value="Unassembled WGS sequence"/>
</dbReference>
<reference evidence="2" key="1">
    <citation type="submission" date="2009-11" db="EMBL/GenBank/DDBJ databases">
        <authorList>
            <consortium name="The Broad Institute Genome Sequencing Platform"/>
            <person name="Ward D."/>
            <person name="Feldgarden M."/>
            <person name="Earl A."/>
            <person name="Young S.K."/>
            <person name="Zeng Q."/>
            <person name="Koehrsen M."/>
            <person name="Alvarado L."/>
            <person name="Berlin A."/>
            <person name="Bochicchio J."/>
            <person name="Borenstein D."/>
            <person name="Chapman S.B."/>
            <person name="Chen Z."/>
            <person name="Engels R."/>
            <person name="Freedman E."/>
            <person name="Gellesch M."/>
            <person name="Goldberg J."/>
            <person name="Griggs A."/>
            <person name="Gujja S."/>
            <person name="Heilman E."/>
            <person name="Heiman D."/>
            <person name="Hepburn T."/>
            <person name="Howarth C."/>
            <person name="Jen D."/>
            <person name="Larson L."/>
            <person name="Lewis B."/>
            <person name="Mehta T."/>
            <person name="Park D."/>
            <person name="Pearson M."/>
            <person name="Roberts A."/>
            <person name="Saif S."/>
            <person name="Shea T."/>
            <person name="Shenoy N."/>
            <person name="Sisk P."/>
            <person name="Stolte C."/>
            <person name="Sykes S."/>
            <person name="Thomson T."/>
            <person name="Walk T."/>
            <person name="White J."/>
            <person name="Yandava C."/>
            <person name="Izard J."/>
            <person name="Baranova O.V."/>
            <person name="Blanton J.M."/>
            <person name="Tanner A.C."/>
            <person name="Dewhirst F.E."/>
            <person name="Haas B."/>
            <person name="Nusbaum C."/>
            <person name="Birren B."/>
        </authorList>
    </citation>
    <scope>NUCLEOTIDE SEQUENCE [LARGE SCALE GENOMIC DNA]</scope>
    <source>
        <strain evidence="2">1-1 BBBD Race 1</strain>
    </source>
</reference>
<dbReference type="EMBL" id="ADAS02000037">
    <property type="protein sequence ID" value="OAV94749.1"/>
    <property type="molecule type" value="Genomic_DNA"/>
</dbReference>
<dbReference type="EnsemblFungi" id="PTTG_26921-t43_1">
    <property type="protein sequence ID" value="PTTG_26921-t43_1-p1"/>
    <property type="gene ID" value="PTTG_26921"/>
</dbReference>
<accession>A0A180GQS9</accession>
<evidence type="ECO:0000313" key="3">
    <source>
        <dbReference type="EnsemblFungi" id="PTTG_26921-t43_1-p1"/>
    </source>
</evidence>
<proteinExistence type="predicted"/>
<organism evidence="2">
    <name type="scientific">Puccinia triticina (isolate 1-1 / race 1 (BBBD))</name>
    <name type="common">Brown leaf rust fungus</name>
    <dbReference type="NCBI Taxonomy" id="630390"/>
    <lineage>
        <taxon>Eukaryota</taxon>
        <taxon>Fungi</taxon>
        <taxon>Dikarya</taxon>
        <taxon>Basidiomycota</taxon>
        <taxon>Pucciniomycotina</taxon>
        <taxon>Pucciniomycetes</taxon>
        <taxon>Pucciniales</taxon>
        <taxon>Pucciniaceae</taxon>
        <taxon>Puccinia</taxon>
    </lineage>
</organism>
<keyword evidence="4" id="KW-1185">Reference proteome</keyword>
<name>A0A180GQS9_PUCT1</name>
<evidence type="ECO:0000256" key="1">
    <source>
        <dbReference type="SAM" id="MobiDB-lite"/>
    </source>
</evidence>
<dbReference type="AlphaFoldDB" id="A0A180GQS9"/>
<reference evidence="3" key="4">
    <citation type="submission" date="2025-05" db="UniProtKB">
        <authorList>
            <consortium name="EnsemblFungi"/>
        </authorList>
    </citation>
    <scope>IDENTIFICATION</scope>
    <source>
        <strain evidence="3">isolate 1-1 / race 1 (BBBD)</strain>
    </source>
</reference>
<dbReference type="VEuPathDB" id="FungiDB:PTTG_26921"/>
<gene>
    <name evidence="2" type="ORF">PTTG_26921</name>
</gene>
<reference evidence="2" key="2">
    <citation type="submission" date="2016-05" db="EMBL/GenBank/DDBJ databases">
        <title>Comparative analysis highlights variable genome content of wheat rusts and divergence of the mating loci.</title>
        <authorList>
            <person name="Cuomo C.A."/>
            <person name="Bakkeren G."/>
            <person name="Szabo L."/>
            <person name="Khalil H."/>
            <person name="Joly D."/>
            <person name="Goldberg J."/>
            <person name="Young S."/>
            <person name="Zeng Q."/>
            <person name="Fellers J."/>
        </authorList>
    </citation>
    <scope>NUCLEOTIDE SEQUENCE [LARGE SCALE GENOMIC DNA]</scope>
    <source>
        <strain evidence="2">1-1 BBBD Race 1</strain>
    </source>
</reference>
<feature type="region of interest" description="Disordered" evidence="1">
    <location>
        <begin position="1"/>
        <end position="75"/>
    </location>
</feature>
<feature type="compositionally biased region" description="Basic and acidic residues" evidence="1">
    <location>
        <begin position="20"/>
        <end position="30"/>
    </location>
</feature>
<sequence length="75" mass="8127">MAKRTTRAHPDSSEEEGDTDNIRVVERSEPKTPSTTQQETHRQPPRTEASAPQTPAPADSLSESQETAEGISNAP</sequence>
<evidence type="ECO:0000313" key="4">
    <source>
        <dbReference type="Proteomes" id="UP000005240"/>
    </source>
</evidence>
<evidence type="ECO:0000313" key="2">
    <source>
        <dbReference type="EMBL" id="OAV94749.1"/>
    </source>
</evidence>